<dbReference type="Pfam" id="PF02810">
    <property type="entry name" value="SEC-C"/>
    <property type="match status" value="1"/>
</dbReference>
<evidence type="ECO:0000256" key="1">
    <source>
        <dbReference type="ARBA" id="ARBA00010839"/>
    </source>
</evidence>
<dbReference type="AlphaFoldDB" id="A0A7I7XAJ1"/>
<dbReference type="RefSeq" id="WP_170312542.1">
    <property type="nucleotide sequence ID" value="NZ_AP022610.1"/>
</dbReference>
<organism evidence="4 5">
    <name type="scientific">Mycolicibacterium madagascariense</name>
    <dbReference type="NCBI Taxonomy" id="212765"/>
    <lineage>
        <taxon>Bacteria</taxon>
        <taxon>Bacillati</taxon>
        <taxon>Actinomycetota</taxon>
        <taxon>Actinomycetes</taxon>
        <taxon>Mycobacteriales</taxon>
        <taxon>Mycobacteriaceae</taxon>
        <taxon>Mycolicibacterium</taxon>
    </lineage>
</organism>
<dbReference type="Proteomes" id="UP000466517">
    <property type="component" value="Chromosome"/>
</dbReference>
<dbReference type="SUPFAM" id="SSF54427">
    <property type="entry name" value="NTF2-like"/>
    <property type="match status" value="1"/>
</dbReference>
<protein>
    <recommendedName>
        <fullName evidence="2">UPF0225 protein MMAD_06550</fullName>
    </recommendedName>
</protein>
<comment type="similarity">
    <text evidence="1 2">Belongs to the UPF0225 family.</text>
</comment>
<gene>
    <name evidence="4" type="ORF">MMAD_06550</name>
</gene>
<accession>A0A7I7XAJ1</accession>
<dbReference type="EMBL" id="AP022610">
    <property type="protein sequence ID" value="BBZ26360.1"/>
    <property type="molecule type" value="Genomic_DNA"/>
</dbReference>
<feature type="domain" description="YchJ-like middle NTF2-like" evidence="3">
    <location>
        <begin position="38"/>
        <end position="132"/>
    </location>
</feature>
<evidence type="ECO:0000259" key="3">
    <source>
        <dbReference type="Pfam" id="PF17775"/>
    </source>
</evidence>
<name>A0A7I7XAJ1_9MYCO</name>
<reference evidence="4 5" key="1">
    <citation type="journal article" date="2019" name="Emerg. Microbes Infect.">
        <title>Comprehensive subspecies identification of 175 nontuberculous mycobacteria species based on 7547 genomic profiles.</title>
        <authorList>
            <person name="Matsumoto Y."/>
            <person name="Kinjo T."/>
            <person name="Motooka D."/>
            <person name="Nabeya D."/>
            <person name="Jung N."/>
            <person name="Uechi K."/>
            <person name="Horii T."/>
            <person name="Iida T."/>
            <person name="Fujita J."/>
            <person name="Nakamura S."/>
        </authorList>
    </citation>
    <scope>NUCLEOTIDE SEQUENCE [LARGE SCALE GENOMIC DNA]</scope>
    <source>
        <strain evidence="4 5">JCM 13574</strain>
    </source>
</reference>
<dbReference type="InterPro" id="IPR004027">
    <property type="entry name" value="SEC_C_motif"/>
</dbReference>
<dbReference type="Pfam" id="PF17775">
    <property type="entry name" value="YchJ_M-like"/>
    <property type="match status" value="1"/>
</dbReference>
<dbReference type="HAMAP" id="MF_00612">
    <property type="entry name" value="UPF0225"/>
    <property type="match status" value="1"/>
</dbReference>
<dbReference type="InterPro" id="IPR048469">
    <property type="entry name" value="YchJ-like_M"/>
</dbReference>
<dbReference type="InterPro" id="IPR032710">
    <property type="entry name" value="NTF2-like_dom_sf"/>
</dbReference>
<evidence type="ECO:0000256" key="2">
    <source>
        <dbReference type="HAMAP-Rule" id="MF_00612"/>
    </source>
</evidence>
<proteinExistence type="inferred from homology"/>
<dbReference type="PANTHER" id="PTHR33747">
    <property type="entry name" value="UPF0225 PROTEIN SCO1677"/>
    <property type="match status" value="1"/>
</dbReference>
<evidence type="ECO:0000313" key="5">
    <source>
        <dbReference type="Proteomes" id="UP000466517"/>
    </source>
</evidence>
<evidence type="ECO:0000313" key="4">
    <source>
        <dbReference type="EMBL" id="BBZ26360.1"/>
    </source>
</evidence>
<keyword evidence="5" id="KW-1185">Reference proteome</keyword>
<dbReference type="KEGG" id="mmag:MMAD_06550"/>
<dbReference type="PANTHER" id="PTHR33747:SF1">
    <property type="entry name" value="ADENYLATE CYCLASE-ASSOCIATED CAP C-TERMINAL DOMAIN-CONTAINING PROTEIN"/>
    <property type="match status" value="1"/>
</dbReference>
<dbReference type="Gene3D" id="3.10.450.50">
    <property type="match status" value="1"/>
</dbReference>
<sequence>MPNSAGTAAFGVPCPCGSGAGYAACCGPLHHGERQASTAEALMRSRYAAYARGDADYLFRTWHPRTRPAEVTTDSDVVWTGLEITDVEAGGVDDDHGVVEFTAHFVQDGRPDAMHERSRFARRAGRWVYVDG</sequence>
<dbReference type="InterPro" id="IPR023006">
    <property type="entry name" value="YchJ-like"/>
</dbReference>